<organism evidence="4 5">
    <name type="scientific">Rhododendron griersonianum</name>
    <dbReference type="NCBI Taxonomy" id="479676"/>
    <lineage>
        <taxon>Eukaryota</taxon>
        <taxon>Viridiplantae</taxon>
        <taxon>Streptophyta</taxon>
        <taxon>Embryophyta</taxon>
        <taxon>Tracheophyta</taxon>
        <taxon>Spermatophyta</taxon>
        <taxon>Magnoliopsida</taxon>
        <taxon>eudicotyledons</taxon>
        <taxon>Gunneridae</taxon>
        <taxon>Pentapetalae</taxon>
        <taxon>asterids</taxon>
        <taxon>Ericales</taxon>
        <taxon>Ericaceae</taxon>
        <taxon>Ericoideae</taxon>
        <taxon>Rhodoreae</taxon>
        <taxon>Rhododendron</taxon>
    </lineage>
</organism>
<keyword evidence="2" id="KW-0677">Repeat</keyword>
<keyword evidence="5" id="KW-1185">Reference proteome</keyword>
<dbReference type="EMBL" id="JACTNZ010000004">
    <property type="protein sequence ID" value="KAG5554576.1"/>
    <property type="molecule type" value="Genomic_DNA"/>
</dbReference>
<dbReference type="NCBIfam" id="TIGR00756">
    <property type="entry name" value="PPR"/>
    <property type="match status" value="1"/>
</dbReference>
<evidence type="ECO:0000313" key="5">
    <source>
        <dbReference type="Proteomes" id="UP000823749"/>
    </source>
</evidence>
<dbReference type="PROSITE" id="PS51375">
    <property type="entry name" value="PPR"/>
    <property type="match status" value="1"/>
</dbReference>
<comment type="similarity">
    <text evidence="1">Belongs to the PPR family. P subfamily.</text>
</comment>
<gene>
    <name evidence="4" type="ORF">RHGRI_012216</name>
</gene>
<dbReference type="PANTHER" id="PTHR47941">
    <property type="entry name" value="PENTATRICOPEPTIDE REPEAT-CONTAINING PROTEIN 3, MITOCHONDRIAL"/>
    <property type="match status" value="1"/>
</dbReference>
<evidence type="ECO:0000256" key="2">
    <source>
        <dbReference type="ARBA" id="ARBA00022737"/>
    </source>
</evidence>
<reference evidence="4" key="1">
    <citation type="submission" date="2020-08" db="EMBL/GenBank/DDBJ databases">
        <title>Plant Genome Project.</title>
        <authorList>
            <person name="Zhang R.-G."/>
        </authorList>
    </citation>
    <scope>NUCLEOTIDE SEQUENCE</scope>
    <source>
        <strain evidence="4">WSP0</strain>
        <tissue evidence="4">Leaf</tissue>
    </source>
</reference>
<dbReference type="AlphaFoldDB" id="A0AAV6KQY6"/>
<dbReference type="Pfam" id="PF12854">
    <property type="entry name" value="PPR_1"/>
    <property type="match status" value="1"/>
</dbReference>
<evidence type="ECO:0000256" key="1">
    <source>
        <dbReference type="ARBA" id="ARBA00007626"/>
    </source>
</evidence>
<evidence type="ECO:0000313" key="4">
    <source>
        <dbReference type="EMBL" id="KAG5554576.1"/>
    </source>
</evidence>
<comment type="caution">
    <text evidence="4">The sequence shown here is derived from an EMBL/GenBank/DDBJ whole genome shotgun (WGS) entry which is preliminary data.</text>
</comment>
<dbReference type="Gene3D" id="1.25.40.10">
    <property type="entry name" value="Tetratricopeptide repeat domain"/>
    <property type="match status" value="1"/>
</dbReference>
<sequence length="122" mass="13885">MERGRFCRLCVDFRMAVSTLMSMIGIPSCSPQRLHSFPTAISDPTHDENVATFAQRQNKKLDNARDLFIKLSSKGLQPDFITYDIMIRGLCKEGFFDEAKELSVKMEQNGFLPDIGDYKSII</sequence>
<proteinExistence type="inferred from homology"/>
<feature type="repeat" description="PPR" evidence="3">
    <location>
        <begin position="79"/>
        <end position="113"/>
    </location>
</feature>
<protein>
    <recommendedName>
        <fullName evidence="6">Pentatricopeptide repeat-containing protein</fullName>
    </recommendedName>
</protein>
<name>A0AAV6KQY6_9ERIC</name>
<dbReference type="Proteomes" id="UP000823749">
    <property type="component" value="Chromosome 4"/>
</dbReference>
<evidence type="ECO:0000256" key="3">
    <source>
        <dbReference type="PROSITE-ProRule" id="PRU00708"/>
    </source>
</evidence>
<accession>A0AAV6KQY6</accession>
<dbReference type="InterPro" id="IPR002885">
    <property type="entry name" value="PPR_rpt"/>
</dbReference>
<dbReference type="InterPro" id="IPR011990">
    <property type="entry name" value="TPR-like_helical_dom_sf"/>
</dbReference>
<evidence type="ECO:0008006" key="6">
    <source>
        <dbReference type="Google" id="ProtNLM"/>
    </source>
</evidence>